<dbReference type="GO" id="GO:0009116">
    <property type="term" value="P:nucleoside metabolic process"/>
    <property type="evidence" value="ECO:0007669"/>
    <property type="project" value="InterPro"/>
</dbReference>
<evidence type="ECO:0000313" key="1">
    <source>
        <dbReference type="EMBL" id="ODJ88105.1"/>
    </source>
</evidence>
<dbReference type="GO" id="GO:1904047">
    <property type="term" value="F:S-adenosyl-L-methionine binding"/>
    <property type="evidence" value="ECO:0007669"/>
    <property type="project" value="TreeGrafter"/>
</dbReference>
<evidence type="ECO:0000313" key="2">
    <source>
        <dbReference type="Proteomes" id="UP000094769"/>
    </source>
</evidence>
<dbReference type="InterPro" id="IPR049539">
    <property type="entry name" value="SPL"/>
</dbReference>
<proteinExistence type="predicted"/>
<dbReference type="PANTHER" id="PTHR37822">
    <property type="entry name" value="SPORE PHOTOPRODUCT LYASE-RELATED"/>
    <property type="match status" value="1"/>
</dbReference>
<dbReference type="SUPFAM" id="SSF53167">
    <property type="entry name" value="Purine and uridine phosphorylases"/>
    <property type="match status" value="1"/>
</dbReference>
<dbReference type="GO" id="GO:0051539">
    <property type="term" value="F:4 iron, 4 sulfur cluster binding"/>
    <property type="evidence" value="ECO:0007669"/>
    <property type="project" value="TreeGrafter"/>
</dbReference>
<comment type="caution">
    <text evidence="1">The sequence shown here is derived from an EMBL/GenBank/DDBJ whole genome shotgun (WGS) entry which is preliminary data.</text>
</comment>
<dbReference type="GO" id="GO:0003913">
    <property type="term" value="F:DNA photolyase activity"/>
    <property type="evidence" value="ECO:0007669"/>
    <property type="project" value="TreeGrafter"/>
</dbReference>
<keyword evidence="2" id="KW-1185">Reference proteome</keyword>
<dbReference type="AlphaFoldDB" id="A0A7Z1AFI5"/>
<dbReference type="GO" id="GO:0042601">
    <property type="term" value="C:endospore-forming forespore"/>
    <property type="evidence" value="ECO:0007669"/>
    <property type="project" value="TreeGrafter"/>
</dbReference>
<reference evidence="1 2" key="1">
    <citation type="submission" date="2016-06" db="EMBL/GenBank/DDBJ databases">
        <title>Genome sequence of endosymbiont of Candidatus Endolucinida thiodiazotropha.</title>
        <authorList>
            <person name="Poehlein A."/>
            <person name="Koenig S."/>
            <person name="Heiden S.E."/>
            <person name="Thuermer A."/>
            <person name="Voget S."/>
            <person name="Daniel R."/>
            <person name="Markert S."/>
            <person name="Gros O."/>
            <person name="Schweder T."/>
        </authorList>
    </citation>
    <scope>NUCLEOTIDE SEQUENCE [LARGE SCALE GENOMIC DNA]</scope>
    <source>
        <strain evidence="1 2">COS</strain>
    </source>
</reference>
<protein>
    <recommendedName>
        <fullName evidence="3">Nucleoside phosphorylase domain-containing protein</fullName>
    </recommendedName>
</protein>
<dbReference type="EMBL" id="MARB01000007">
    <property type="protein sequence ID" value="ODJ88105.1"/>
    <property type="molecule type" value="Genomic_DNA"/>
</dbReference>
<name>A0A7Z1AFI5_9GAMM</name>
<evidence type="ECO:0008006" key="3">
    <source>
        <dbReference type="Google" id="ProtNLM"/>
    </source>
</evidence>
<gene>
    <name evidence="1" type="ORF">CODIS_15160</name>
</gene>
<accession>A0A7Z1AFI5</accession>
<dbReference type="Gene3D" id="3.40.50.1580">
    <property type="entry name" value="Nucleoside phosphorylase domain"/>
    <property type="match status" value="1"/>
</dbReference>
<sequence length="198" mass="21804">MRQRDSKFTNLVIALPAEARPLINLLKLQRDQVNMKIPVYHGNGIQLVITGPGATASARGVRYIQSIKSCSTAQWINFGICGHGSLAVGTPLLINRVIDRQSGMEWPLTIKHLITRTTGALTCVPEPQSEYTDDMAFDMESSGFIQAVNDIDMIEYAKIFKIVSDNPANDSRGISAKFVGTLVQQQLGLIRSMIELTQ</sequence>
<dbReference type="PANTHER" id="PTHR37822:SF2">
    <property type="entry name" value="SPORE PHOTOPRODUCT LYASE"/>
    <property type="match status" value="1"/>
</dbReference>
<dbReference type="InterPro" id="IPR035994">
    <property type="entry name" value="Nucleoside_phosphorylase_sf"/>
</dbReference>
<organism evidence="1 2">
    <name type="scientific">Candidatus Thiodiazotropha endolucinida</name>
    <dbReference type="NCBI Taxonomy" id="1655433"/>
    <lineage>
        <taxon>Bacteria</taxon>
        <taxon>Pseudomonadati</taxon>
        <taxon>Pseudomonadota</taxon>
        <taxon>Gammaproteobacteria</taxon>
        <taxon>Chromatiales</taxon>
        <taxon>Sedimenticolaceae</taxon>
        <taxon>Candidatus Thiodiazotropha</taxon>
    </lineage>
</organism>
<dbReference type="Proteomes" id="UP000094769">
    <property type="component" value="Unassembled WGS sequence"/>
</dbReference>